<keyword evidence="5" id="KW-1185">Reference proteome</keyword>
<dbReference type="InterPro" id="IPR057558">
    <property type="entry name" value="Swc3_dom"/>
</dbReference>
<feature type="domain" description="SWR1-complex protein 3" evidence="2">
    <location>
        <begin position="41"/>
        <end position="138"/>
    </location>
</feature>
<dbReference type="Pfam" id="PF24707">
    <property type="entry name" value="Swc3"/>
    <property type="match status" value="1"/>
</dbReference>
<evidence type="ECO:0000259" key="3">
    <source>
        <dbReference type="Pfam" id="PF26242"/>
    </source>
</evidence>
<evidence type="ECO:0000256" key="1">
    <source>
        <dbReference type="SAM" id="MobiDB-lite"/>
    </source>
</evidence>
<protein>
    <submittedName>
        <fullName evidence="4">SWR1-complex protein 3</fullName>
    </submittedName>
</protein>
<evidence type="ECO:0000313" key="4">
    <source>
        <dbReference type="EMBL" id="PRT55702.1"/>
    </source>
</evidence>
<dbReference type="AlphaFoldDB" id="A0A2T0FL52"/>
<dbReference type="PANTHER" id="PTHR28108:SF1">
    <property type="entry name" value="SWR1-COMPLEX PROTEIN 3"/>
    <property type="match status" value="1"/>
</dbReference>
<dbReference type="InterPro" id="IPR037651">
    <property type="entry name" value="Swc3"/>
</dbReference>
<organism evidence="4 5">
    <name type="scientific">Wickerhamiella sorbophila</name>
    <dbReference type="NCBI Taxonomy" id="45607"/>
    <lineage>
        <taxon>Eukaryota</taxon>
        <taxon>Fungi</taxon>
        <taxon>Dikarya</taxon>
        <taxon>Ascomycota</taxon>
        <taxon>Saccharomycotina</taxon>
        <taxon>Dipodascomycetes</taxon>
        <taxon>Dipodascales</taxon>
        <taxon>Trichomonascaceae</taxon>
        <taxon>Wickerhamiella</taxon>
    </lineage>
</organism>
<dbReference type="RefSeq" id="XP_024665647.1">
    <property type="nucleotide sequence ID" value="XM_024809879.1"/>
</dbReference>
<dbReference type="PANTHER" id="PTHR28108">
    <property type="entry name" value="SWR1-COMPLEX PROTEIN 3"/>
    <property type="match status" value="1"/>
</dbReference>
<dbReference type="OrthoDB" id="4097064at2759"/>
<feature type="compositionally biased region" description="Basic and acidic residues" evidence="1">
    <location>
        <begin position="381"/>
        <end position="395"/>
    </location>
</feature>
<feature type="region of interest" description="Disordered" evidence="1">
    <location>
        <begin position="1"/>
        <end position="34"/>
    </location>
</feature>
<reference evidence="4 5" key="1">
    <citation type="submission" date="2017-04" db="EMBL/GenBank/DDBJ databases">
        <title>Genome sequencing of [Candida] sorbophila.</title>
        <authorList>
            <person name="Ahn J.O."/>
        </authorList>
    </citation>
    <scope>NUCLEOTIDE SEQUENCE [LARGE SCALE GENOMIC DNA]</scope>
    <source>
        <strain evidence="4 5">DS02</strain>
    </source>
</reference>
<comment type="caution">
    <text evidence="4">The sequence shown here is derived from an EMBL/GenBank/DDBJ whole genome shotgun (WGS) entry which is preliminary data.</text>
</comment>
<dbReference type="GeneID" id="36517070"/>
<dbReference type="EMBL" id="NDIQ01000022">
    <property type="protein sequence ID" value="PRT55702.1"/>
    <property type="molecule type" value="Genomic_DNA"/>
</dbReference>
<name>A0A2T0FL52_9ASCO</name>
<dbReference type="GO" id="GO:0140849">
    <property type="term" value="F:ATP-dependent H2AZ histone chaperone activity"/>
    <property type="evidence" value="ECO:0007669"/>
    <property type="project" value="InterPro"/>
</dbReference>
<evidence type="ECO:0000259" key="2">
    <source>
        <dbReference type="Pfam" id="PF24707"/>
    </source>
</evidence>
<accession>A0A2T0FL52</accession>
<feature type="domain" description="Swc3 C-terminal" evidence="3">
    <location>
        <begin position="291"/>
        <end position="348"/>
    </location>
</feature>
<dbReference type="STRING" id="45607.A0A2T0FL52"/>
<sequence>MRRSARLAKVAEDEPSLTPSPPPKRTKKVPYKERPRPEVGYELVNDVPVSIEEPNIDLLKNPLSFKASKSFAYALYVSRNNWLSGTMFKTIWQRKPRGKRLEAGEINARERMSRLCECTMVMGPHIFPAKLFIYKDDEDDEKKTEDKKTQEGKESNKENTKEDPKEDVKETEEKPAPKPNPNQDLVKRLQEMAKEDKELDELMKIVATGKATPENMTKFQQFLAKARAETSRKQETIYTPRRLNRSTSLAFELFENPQERYLLPKKAVVEVLSNGDILWSFLHIHESKGTEIWTPTTIVLQDVPDRMVSSLDGCIDKYDEVVKYMKEAMEKGERAEDQYVWYQIDKSDLALIDEIKKTSPPLQHVLPSKRQPKARPATASVKDEEGSSTPREKAPRQPRIRHTTYPALPQGHITPQPSTIAPLPPKLKLPDIDSFFIPPGGLPPLPPSLANSFSFPPIPGGPTAARSEKPAEEKEDKKS</sequence>
<proteinExistence type="predicted"/>
<gene>
    <name evidence="4" type="ORF">B9G98_03322</name>
</gene>
<feature type="region of interest" description="Disordered" evidence="1">
    <location>
        <begin position="142"/>
        <end position="185"/>
    </location>
</feature>
<feature type="compositionally biased region" description="Basic and acidic residues" evidence="1">
    <location>
        <begin position="142"/>
        <end position="176"/>
    </location>
</feature>
<feature type="compositionally biased region" description="Basic and acidic residues" evidence="1">
    <location>
        <begin position="466"/>
        <end position="479"/>
    </location>
</feature>
<dbReference type="GO" id="GO:0000812">
    <property type="term" value="C:Swr1 complex"/>
    <property type="evidence" value="ECO:0007669"/>
    <property type="project" value="InterPro"/>
</dbReference>
<dbReference type="Proteomes" id="UP000238350">
    <property type="component" value="Unassembled WGS sequence"/>
</dbReference>
<dbReference type="InterPro" id="IPR058986">
    <property type="entry name" value="Swc3_C"/>
</dbReference>
<dbReference type="Pfam" id="PF26242">
    <property type="entry name" value="Swc3_C"/>
    <property type="match status" value="1"/>
</dbReference>
<feature type="region of interest" description="Disordered" evidence="1">
    <location>
        <begin position="361"/>
        <end position="479"/>
    </location>
</feature>
<evidence type="ECO:0000313" key="5">
    <source>
        <dbReference type="Proteomes" id="UP000238350"/>
    </source>
</evidence>